<reference evidence="1 2" key="1">
    <citation type="submission" date="2024-04" db="EMBL/GenBank/DDBJ databases">
        <title>draft genome sequnece of Paenibacillus filicis.</title>
        <authorList>
            <person name="Kim D.-U."/>
        </authorList>
    </citation>
    <scope>NUCLEOTIDE SEQUENCE [LARGE SCALE GENOMIC DNA]</scope>
    <source>
        <strain evidence="1 2">KACC14197</strain>
    </source>
</reference>
<evidence type="ECO:0000313" key="1">
    <source>
        <dbReference type="EMBL" id="MEK8127130.1"/>
    </source>
</evidence>
<sequence>MIQTLRTMGDMNKKQEADLWIAKFEQKLQRVRDKLAIQIKPGTTGLSFIIYKGEALVGGETGTLGELIYKDFGFQMPKW</sequence>
<dbReference type="SUPFAM" id="SSF53807">
    <property type="entry name" value="Helical backbone' metal receptor"/>
    <property type="match status" value="1"/>
</dbReference>
<comment type="caution">
    <text evidence="1">The sequence shown here is derived from an EMBL/GenBank/DDBJ whole genome shotgun (WGS) entry which is preliminary data.</text>
</comment>
<proteinExistence type="predicted"/>
<gene>
    <name evidence="1" type="ORF">WMW72_04310</name>
</gene>
<accession>A0ABU9DE42</accession>
<dbReference type="Gene3D" id="3.40.50.1980">
    <property type="entry name" value="Nitrogenase molybdenum iron protein domain"/>
    <property type="match status" value="1"/>
</dbReference>
<protein>
    <submittedName>
        <fullName evidence="1">Uncharacterized protein</fullName>
    </submittedName>
</protein>
<name>A0ABU9DE42_9BACL</name>
<dbReference type="EMBL" id="JBBPCC010000002">
    <property type="protein sequence ID" value="MEK8127130.1"/>
    <property type="molecule type" value="Genomic_DNA"/>
</dbReference>
<evidence type="ECO:0000313" key="2">
    <source>
        <dbReference type="Proteomes" id="UP001469365"/>
    </source>
</evidence>
<organism evidence="1 2">
    <name type="scientific">Paenibacillus filicis</name>
    <dbReference type="NCBI Taxonomy" id="669464"/>
    <lineage>
        <taxon>Bacteria</taxon>
        <taxon>Bacillati</taxon>
        <taxon>Bacillota</taxon>
        <taxon>Bacilli</taxon>
        <taxon>Bacillales</taxon>
        <taxon>Paenibacillaceae</taxon>
        <taxon>Paenibacillus</taxon>
    </lineage>
</organism>
<dbReference type="Proteomes" id="UP001469365">
    <property type="component" value="Unassembled WGS sequence"/>
</dbReference>
<keyword evidence="2" id="KW-1185">Reference proteome</keyword>